<gene>
    <name evidence="1" type="ORF">AXK11_08640</name>
</gene>
<dbReference type="Pfam" id="PF16068">
    <property type="entry name" value="DUF4810"/>
    <property type="match status" value="1"/>
</dbReference>
<dbReference type="OrthoDB" id="9800218at2"/>
<organism evidence="1 2">
    <name type="scientific">Cephaloticoccus primus</name>
    <dbReference type="NCBI Taxonomy" id="1548207"/>
    <lineage>
        <taxon>Bacteria</taxon>
        <taxon>Pseudomonadati</taxon>
        <taxon>Verrucomicrobiota</taxon>
        <taxon>Opitutia</taxon>
        <taxon>Opitutales</taxon>
        <taxon>Opitutaceae</taxon>
        <taxon>Cephaloticoccus</taxon>
    </lineage>
</organism>
<dbReference type="Proteomes" id="UP000070058">
    <property type="component" value="Unassembled WGS sequence"/>
</dbReference>
<evidence type="ECO:0000313" key="1">
    <source>
        <dbReference type="EMBL" id="KXU34367.1"/>
    </source>
</evidence>
<dbReference type="RefSeq" id="WP_068631259.1">
    <property type="nucleotide sequence ID" value="NZ_LSZQ01000066.1"/>
</dbReference>
<dbReference type="PROSITE" id="PS51257">
    <property type="entry name" value="PROKAR_LIPOPROTEIN"/>
    <property type="match status" value="1"/>
</dbReference>
<reference evidence="2" key="1">
    <citation type="submission" date="2016-02" db="EMBL/GenBank/DDBJ databases">
        <authorList>
            <person name="Sanders J.G."/>
            <person name="Lin J.Y."/>
            <person name="Wertz J.T."/>
            <person name="Russell J.A."/>
            <person name="Moreau C.S."/>
            <person name="Powell S."/>
        </authorList>
    </citation>
    <scope>NUCLEOTIDE SEQUENCE [LARGE SCALE GENOMIC DNA]</scope>
    <source>
        <strain evidence="2">CAG34</strain>
    </source>
</reference>
<dbReference type="STRING" id="1548207.AXK11_08640"/>
<dbReference type="InterPro" id="IPR014508">
    <property type="entry name" value="UCP020555_TPR-like"/>
</dbReference>
<keyword evidence="2" id="KW-1185">Reference proteome</keyword>
<dbReference type="AlphaFoldDB" id="A0A139SII8"/>
<evidence type="ECO:0000313" key="2">
    <source>
        <dbReference type="Proteomes" id="UP000070058"/>
    </source>
</evidence>
<sequence>MQLLKARGAVFIFTALSFLFLAGCATQRSLYHWGSFPDVTYAWLKDEPESGDVSGAMEEDVQRAISKGHDLPPGFQAHLGLLYMQAGQFDKAVEYWQMEKAAFPESTPFMDFLLQSLQGQRFIQRARNEIPRAQVSGEEAL</sequence>
<protein>
    <recommendedName>
        <fullName evidence="3">DUF4810 domain-containing protein</fullName>
    </recommendedName>
</protein>
<name>A0A139SII8_9BACT</name>
<proteinExistence type="predicted"/>
<evidence type="ECO:0008006" key="3">
    <source>
        <dbReference type="Google" id="ProtNLM"/>
    </source>
</evidence>
<accession>A0A139SII8</accession>
<comment type="caution">
    <text evidence="1">The sequence shown here is derived from an EMBL/GenBank/DDBJ whole genome shotgun (WGS) entry which is preliminary data.</text>
</comment>
<dbReference type="EMBL" id="LSZQ01000066">
    <property type="protein sequence ID" value="KXU34367.1"/>
    <property type="molecule type" value="Genomic_DNA"/>
</dbReference>